<dbReference type="Proteomes" id="UP001060215">
    <property type="component" value="Chromosome 10"/>
</dbReference>
<comment type="caution">
    <text evidence="1">The sequence shown here is derived from an EMBL/GenBank/DDBJ whole genome shotgun (WGS) entry which is preliminary data.</text>
</comment>
<reference evidence="1 2" key="1">
    <citation type="journal article" date="2022" name="Plant J.">
        <title>Chromosome-level genome of Camellia lanceoleosa provides a valuable resource for understanding genome evolution and self-incompatibility.</title>
        <authorList>
            <person name="Gong W."/>
            <person name="Xiao S."/>
            <person name="Wang L."/>
            <person name="Liao Z."/>
            <person name="Chang Y."/>
            <person name="Mo W."/>
            <person name="Hu G."/>
            <person name="Li W."/>
            <person name="Zhao G."/>
            <person name="Zhu H."/>
            <person name="Hu X."/>
            <person name="Ji K."/>
            <person name="Xiang X."/>
            <person name="Song Q."/>
            <person name="Yuan D."/>
            <person name="Jin S."/>
            <person name="Zhang L."/>
        </authorList>
    </citation>
    <scope>NUCLEOTIDE SEQUENCE [LARGE SCALE GENOMIC DNA]</scope>
    <source>
        <strain evidence="1">SQ_2022a</strain>
    </source>
</reference>
<evidence type="ECO:0000313" key="1">
    <source>
        <dbReference type="EMBL" id="KAI7997695.1"/>
    </source>
</evidence>
<proteinExistence type="predicted"/>
<evidence type="ECO:0000313" key="2">
    <source>
        <dbReference type="Proteomes" id="UP001060215"/>
    </source>
</evidence>
<organism evidence="1 2">
    <name type="scientific">Camellia lanceoleosa</name>
    <dbReference type="NCBI Taxonomy" id="1840588"/>
    <lineage>
        <taxon>Eukaryota</taxon>
        <taxon>Viridiplantae</taxon>
        <taxon>Streptophyta</taxon>
        <taxon>Embryophyta</taxon>
        <taxon>Tracheophyta</taxon>
        <taxon>Spermatophyta</taxon>
        <taxon>Magnoliopsida</taxon>
        <taxon>eudicotyledons</taxon>
        <taxon>Gunneridae</taxon>
        <taxon>Pentapetalae</taxon>
        <taxon>asterids</taxon>
        <taxon>Ericales</taxon>
        <taxon>Theaceae</taxon>
        <taxon>Camellia</taxon>
    </lineage>
</organism>
<keyword evidence="2" id="KW-1185">Reference proteome</keyword>
<sequence length="119" mass="13823">MLGSRVLSQLAQYSICCVNSVLLTIVLLIDLYKIPPLFRFGDVGSFAAIFDGQLQCRWVSLQPQGAYIELHRKRNGYRQDHFERKRKKEACEVHKQSQIAQKVQFLHFSIEDLVYCFGK</sequence>
<protein>
    <submittedName>
        <fullName evidence="1">Uncharacterized protein</fullName>
    </submittedName>
</protein>
<name>A0ACC0G9I4_9ERIC</name>
<accession>A0ACC0G9I4</accession>
<dbReference type="EMBL" id="CM045767">
    <property type="protein sequence ID" value="KAI7997695.1"/>
    <property type="molecule type" value="Genomic_DNA"/>
</dbReference>
<gene>
    <name evidence="1" type="ORF">LOK49_LG10G01616</name>
</gene>